<dbReference type="GO" id="GO:0005634">
    <property type="term" value="C:nucleus"/>
    <property type="evidence" value="ECO:0007669"/>
    <property type="project" value="UniProtKB-SubCell"/>
</dbReference>
<reference evidence="8" key="1">
    <citation type="journal article" date="2018" name="Nat. Microbiol.">
        <title>Leveraging single-cell genomics to expand the fungal tree of life.</title>
        <authorList>
            <person name="Ahrendt S.R."/>
            <person name="Quandt C.A."/>
            <person name="Ciobanu D."/>
            <person name="Clum A."/>
            <person name="Salamov A."/>
            <person name="Andreopoulos B."/>
            <person name="Cheng J.F."/>
            <person name="Woyke T."/>
            <person name="Pelin A."/>
            <person name="Henrissat B."/>
            <person name="Reynolds N.K."/>
            <person name="Benny G.L."/>
            <person name="Smith M.E."/>
            <person name="James T.Y."/>
            <person name="Grigoriev I.V."/>
        </authorList>
    </citation>
    <scope>NUCLEOTIDE SEQUENCE [LARGE SCALE GENOMIC DNA]</scope>
    <source>
        <strain evidence="8">Baker2002</strain>
    </source>
</reference>
<feature type="domain" description="BZIP" evidence="6">
    <location>
        <begin position="367"/>
        <end position="430"/>
    </location>
</feature>
<dbReference type="EMBL" id="ML004435">
    <property type="protein sequence ID" value="RKP31991.1"/>
    <property type="molecule type" value="Genomic_DNA"/>
</dbReference>
<dbReference type="GO" id="GO:0003700">
    <property type="term" value="F:DNA-binding transcription factor activity"/>
    <property type="evidence" value="ECO:0007669"/>
    <property type="project" value="InterPro"/>
</dbReference>
<feature type="compositionally biased region" description="Low complexity" evidence="5">
    <location>
        <begin position="339"/>
        <end position="352"/>
    </location>
</feature>
<evidence type="ECO:0000256" key="3">
    <source>
        <dbReference type="ARBA" id="ARBA00023163"/>
    </source>
</evidence>
<dbReference type="InterPro" id="IPR046347">
    <property type="entry name" value="bZIP_sf"/>
</dbReference>
<feature type="region of interest" description="Disordered" evidence="5">
    <location>
        <begin position="67"/>
        <end position="96"/>
    </location>
</feature>
<gene>
    <name evidence="7" type="ORF">METBISCDRAFT_21898</name>
</gene>
<dbReference type="SMART" id="SM00338">
    <property type="entry name" value="BRLZ"/>
    <property type="match status" value="1"/>
</dbReference>
<keyword evidence="2" id="KW-0805">Transcription regulation</keyword>
<dbReference type="Gene3D" id="1.20.5.170">
    <property type="match status" value="1"/>
</dbReference>
<keyword evidence="3" id="KW-0804">Transcription</keyword>
<dbReference type="CDD" id="cd14687">
    <property type="entry name" value="bZIP_ATF2"/>
    <property type="match status" value="1"/>
</dbReference>
<proteinExistence type="predicted"/>
<sequence length="608" mass="64944">MTNTVQPKTPLDLELNLFENSFAEKALDSLPHASDGDPSLALCAADANNVLAGQSASLSLLEKQSGLAPATTDASTGATGESMPPRSSSSGSSNKHNLRILNLPKQVANRLPGLTPPIFYPGERKLPQIYLLPGLSSPGSSNMWSSLLNATNGPDSLGQYGHPGPHLTGMLRKLGLVPTELNLRTGLTPGLTNHASFNFNLGIPSGNTSGQMTPGFLTLIGLANNASLVDNPMLDAHQSFPAQVPANAQHMHPNMGMPLQPADTPYVFSEPAHSAIKAVPEAVVAGQGAKLGATNTDPEQKIGAAENAPETTNMKRLSSSANEEDANTAKKARNDSTSKCKTAKASKTAKSASQDDEKDLAPNETEEEKKRKALERNRVAATKCRQRKKRLLNKMESELEYYSSGFRELSLQVSQLCDQLLSLHGIIACHKDCPTLLRAVGGYQQMQAILAQLEYIALILPNTEANVTSMPSTIPTTLNAVEPPMPQSQPIMGQGARMLPPGGVMHNIQRKPMTVHNADILQSMPSHGAMAPNQQINSDAKENVSLANMAMNKQYPNQYNNANYLKTCNSASDLQAVKINNHGGEMGLQLEASIADIPGQLPIKEENM</sequence>
<feature type="region of interest" description="Disordered" evidence="5">
    <location>
        <begin position="291"/>
        <end position="374"/>
    </location>
</feature>
<dbReference type="Proteomes" id="UP000268321">
    <property type="component" value="Unassembled WGS sequence"/>
</dbReference>
<evidence type="ECO:0000256" key="4">
    <source>
        <dbReference type="ARBA" id="ARBA00023242"/>
    </source>
</evidence>
<dbReference type="InterPro" id="IPR051027">
    <property type="entry name" value="bZIP_transcription_factors"/>
</dbReference>
<evidence type="ECO:0000313" key="8">
    <source>
        <dbReference type="Proteomes" id="UP000268321"/>
    </source>
</evidence>
<name>A0A4P9ZI42_9ASCO</name>
<dbReference type="InterPro" id="IPR004827">
    <property type="entry name" value="bZIP"/>
</dbReference>
<dbReference type="OrthoDB" id="295274at2759"/>
<keyword evidence="8" id="KW-1185">Reference proteome</keyword>
<evidence type="ECO:0000256" key="5">
    <source>
        <dbReference type="SAM" id="MobiDB-lite"/>
    </source>
</evidence>
<feature type="compositionally biased region" description="Polar residues" evidence="5">
    <location>
        <begin position="309"/>
        <end position="321"/>
    </location>
</feature>
<organism evidence="7 8">
    <name type="scientific">Metschnikowia bicuspidata</name>
    <dbReference type="NCBI Taxonomy" id="27322"/>
    <lineage>
        <taxon>Eukaryota</taxon>
        <taxon>Fungi</taxon>
        <taxon>Dikarya</taxon>
        <taxon>Ascomycota</taxon>
        <taxon>Saccharomycotina</taxon>
        <taxon>Pichiomycetes</taxon>
        <taxon>Metschnikowiaceae</taxon>
        <taxon>Metschnikowia</taxon>
    </lineage>
</organism>
<evidence type="ECO:0000259" key="6">
    <source>
        <dbReference type="PROSITE" id="PS50217"/>
    </source>
</evidence>
<dbReference type="PANTHER" id="PTHR19304">
    <property type="entry name" value="CYCLIC-AMP RESPONSE ELEMENT BINDING PROTEIN"/>
    <property type="match status" value="1"/>
</dbReference>
<comment type="subcellular location">
    <subcellularLocation>
        <location evidence="1">Nucleus</location>
    </subcellularLocation>
</comment>
<dbReference type="AlphaFoldDB" id="A0A4P9ZI42"/>
<evidence type="ECO:0000256" key="2">
    <source>
        <dbReference type="ARBA" id="ARBA00023015"/>
    </source>
</evidence>
<protein>
    <recommendedName>
        <fullName evidence="6">BZIP domain-containing protein</fullName>
    </recommendedName>
</protein>
<dbReference type="SUPFAM" id="SSF57959">
    <property type="entry name" value="Leucine zipper domain"/>
    <property type="match status" value="1"/>
</dbReference>
<feature type="compositionally biased region" description="Basic and acidic residues" evidence="5">
    <location>
        <begin position="353"/>
        <end position="374"/>
    </location>
</feature>
<evidence type="ECO:0000313" key="7">
    <source>
        <dbReference type="EMBL" id="RKP31991.1"/>
    </source>
</evidence>
<keyword evidence="4" id="KW-0539">Nucleus</keyword>
<evidence type="ECO:0000256" key="1">
    <source>
        <dbReference type="ARBA" id="ARBA00004123"/>
    </source>
</evidence>
<accession>A0A4P9ZI42</accession>
<dbReference type="PROSITE" id="PS50217">
    <property type="entry name" value="BZIP"/>
    <property type="match status" value="1"/>
</dbReference>
<dbReference type="PROSITE" id="PS00036">
    <property type="entry name" value="BZIP_BASIC"/>
    <property type="match status" value="1"/>
</dbReference>